<accession>A0A372M651</accession>
<dbReference type="AlphaFoldDB" id="A0A372M651"/>
<evidence type="ECO:0000256" key="1">
    <source>
        <dbReference type="SAM" id="MobiDB-lite"/>
    </source>
</evidence>
<reference evidence="3 4" key="1">
    <citation type="submission" date="2018-08" db="EMBL/GenBank/DDBJ databases">
        <title>Isolation, diversity and antifungal activity of Actinobacteria from wheat.</title>
        <authorList>
            <person name="Han C."/>
        </authorList>
    </citation>
    <scope>NUCLEOTIDE SEQUENCE [LARGE SCALE GENOMIC DNA]</scope>
    <source>
        <strain evidence="3 4">NEAU-YY421</strain>
    </source>
</reference>
<organism evidence="3 4">
    <name type="scientific">Streptomyces triticagri</name>
    <dbReference type="NCBI Taxonomy" id="2293568"/>
    <lineage>
        <taxon>Bacteria</taxon>
        <taxon>Bacillati</taxon>
        <taxon>Actinomycetota</taxon>
        <taxon>Actinomycetes</taxon>
        <taxon>Kitasatosporales</taxon>
        <taxon>Streptomycetaceae</taxon>
        <taxon>Streptomyces</taxon>
    </lineage>
</organism>
<dbReference type="Pfam" id="PF10708">
    <property type="entry name" value="DUF2510"/>
    <property type="match status" value="1"/>
</dbReference>
<keyword evidence="4" id="KW-1185">Reference proteome</keyword>
<dbReference type="EMBL" id="QUAK01000067">
    <property type="protein sequence ID" value="RFU86418.1"/>
    <property type="molecule type" value="Genomic_DNA"/>
</dbReference>
<feature type="domain" description="DUF2510" evidence="2">
    <location>
        <begin position="7"/>
        <end position="39"/>
    </location>
</feature>
<dbReference type="RefSeq" id="WP_128556007.1">
    <property type="nucleotide sequence ID" value="NZ_QUAK01000067.1"/>
</dbReference>
<dbReference type="InterPro" id="IPR018929">
    <property type="entry name" value="DUF2510"/>
</dbReference>
<evidence type="ECO:0000313" key="4">
    <source>
        <dbReference type="Proteomes" id="UP000263094"/>
    </source>
</evidence>
<name>A0A372M651_9ACTN</name>
<sequence length="369" mass="37607">MSMSTPPGWYPDPSGPSLERWWDGSAWTPHTRAAQAGTPTPAMPGTPPPGQPPTPVQPGAGPGQFGDSGQFGAPTGPAGGSPFPTADPFGSGQQPGLQHSQGFGPVQPAGGPGGGNQAKIIALSVACVVLIASIVTGVVLLNGDDEGEPDAKPKPSSTGATSEPLDSPTPTQTDDGPPPDENPGLLVDQLNGITLPVPDGWEKPDYSAEANPVMTTEDSYDCPGDGGFCHPGKVTSRTAGQSGSAKEIAEKDISKAAEEAYDHDLIDRKPFNGMTSHKKVKSGAVVVDGRSGYYVRWKVETELGPGGYAQSLAFPSKSGTEAMIVVRFAFDAGKKGPDLKLIDDITKGIKAVGDSEASGGAGSSIGPDD</sequence>
<evidence type="ECO:0000259" key="2">
    <source>
        <dbReference type="Pfam" id="PF10708"/>
    </source>
</evidence>
<dbReference type="Proteomes" id="UP000263094">
    <property type="component" value="Unassembled WGS sequence"/>
</dbReference>
<protein>
    <submittedName>
        <fullName evidence="3">DUF2510 domain-containing protein</fullName>
    </submittedName>
</protein>
<comment type="caution">
    <text evidence="3">The sequence shown here is derived from an EMBL/GenBank/DDBJ whole genome shotgun (WGS) entry which is preliminary data.</text>
</comment>
<dbReference type="OrthoDB" id="4463773at2"/>
<proteinExistence type="predicted"/>
<feature type="region of interest" description="Disordered" evidence="1">
    <location>
        <begin position="1"/>
        <end position="113"/>
    </location>
</feature>
<feature type="region of interest" description="Disordered" evidence="1">
    <location>
        <begin position="143"/>
        <end position="185"/>
    </location>
</feature>
<feature type="compositionally biased region" description="Pro residues" evidence="1">
    <location>
        <begin position="41"/>
        <end position="56"/>
    </location>
</feature>
<gene>
    <name evidence="3" type="ORF">DY218_12315</name>
</gene>
<feature type="compositionally biased region" description="Polar residues" evidence="1">
    <location>
        <begin position="91"/>
        <end position="100"/>
    </location>
</feature>
<evidence type="ECO:0000313" key="3">
    <source>
        <dbReference type="EMBL" id="RFU86418.1"/>
    </source>
</evidence>